<dbReference type="GO" id="GO:0005524">
    <property type="term" value="F:ATP binding"/>
    <property type="evidence" value="ECO:0007669"/>
    <property type="project" value="UniProtKB-KW"/>
</dbReference>
<dbReference type="Proteomes" id="UP000504638">
    <property type="component" value="Unplaced"/>
</dbReference>
<dbReference type="GO" id="GO:0005634">
    <property type="term" value="C:nucleus"/>
    <property type="evidence" value="ECO:0007669"/>
    <property type="project" value="TreeGrafter"/>
</dbReference>
<reference evidence="7 9" key="1">
    <citation type="submission" date="2020-01" db="EMBL/GenBank/DDBJ databases">
        <authorList>
            <consortium name="DOE Joint Genome Institute"/>
            <person name="Haridas S."/>
            <person name="Albert R."/>
            <person name="Binder M."/>
            <person name="Bloem J."/>
            <person name="Labutti K."/>
            <person name="Salamov A."/>
            <person name="Andreopoulos B."/>
            <person name="Baker S.E."/>
            <person name="Barry K."/>
            <person name="Bills G."/>
            <person name="Bluhm B.H."/>
            <person name="Cannon C."/>
            <person name="Castanera R."/>
            <person name="Culley D.E."/>
            <person name="Daum C."/>
            <person name="Ezra D."/>
            <person name="Gonzalez J.B."/>
            <person name="Henrissat B."/>
            <person name="Kuo A."/>
            <person name="Liang C."/>
            <person name="Lipzen A."/>
            <person name="Lutzoni F."/>
            <person name="Magnuson J."/>
            <person name="Mondo S."/>
            <person name="Nolan M."/>
            <person name="Ohm R."/>
            <person name="Pangilinan J."/>
            <person name="Park H.-J."/>
            <person name="Ramirez L."/>
            <person name="Alfaro M."/>
            <person name="Sun H."/>
            <person name="Tritt A."/>
            <person name="Yoshinaga Y."/>
            <person name="Zwiers L.-H."/>
            <person name="Turgeon B.G."/>
            <person name="Goodwin S.B."/>
            <person name="Spatafora J.W."/>
            <person name="Crous P.W."/>
            <person name="Grigoriev I.V."/>
        </authorList>
    </citation>
    <scope>NUCLEOTIDE SEQUENCE</scope>
    <source>
        <strain evidence="7 9">CBS 781.70</strain>
    </source>
</reference>
<reference evidence="9" key="2">
    <citation type="submission" date="2020-04" db="EMBL/GenBank/DDBJ databases">
        <authorList>
            <consortium name="NCBI Genome Project"/>
        </authorList>
    </citation>
    <scope>NUCLEOTIDE SEQUENCE</scope>
    <source>
        <strain evidence="9">CBS 781.70</strain>
    </source>
</reference>
<keyword evidence="1" id="KW-0723">Serine/threonine-protein kinase</keyword>
<evidence type="ECO:0000313" key="9">
    <source>
        <dbReference type="RefSeq" id="XP_033536118.1"/>
    </source>
</evidence>
<dbReference type="Gene3D" id="1.10.510.10">
    <property type="entry name" value="Transferase(Phosphotransferase) domain 1"/>
    <property type="match status" value="1"/>
</dbReference>
<gene>
    <name evidence="7 9" type="ORF">P152DRAFT_506344</name>
</gene>
<evidence type="ECO:0000256" key="5">
    <source>
        <dbReference type="ARBA" id="ARBA00022840"/>
    </source>
</evidence>
<protein>
    <submittedName>
        <fullName evidence="7 9">Kinase-like protein</fullName>
    </submittedName>
</protein>
<feature type="domain" description="Protein kinase" evidence="6">
    <location>
        <begin position="53"/>
        <end position="356"/>
    </location>
</feature>
<evidence type="ECO:0000259" key="6">
    <source>
        <dbReference type="PROSITE" id="PS50011"/>
    </source>
</evidence>
<dbReference type="SMART" id="SM00220">
    <property type="entry name" value="S_TKc"/>
    <property type="match status" value="1"/>
</dbReference>
<dbReference type="RefSeq" id="XP_033536118.1">
    <property type="nucleotide sequence ID" value="XM_033682478.1"/>
</dbReference>
<dbReference type="SUPFAM" id="SSF56112">
    <property type="entry name" value="Protein kinase-like (PK-like)"/>
    <property type="match status" value="1"/>
</dbReference>
<dbReference type="PANTHER" id="PTHR45646">
    <property type="entry name" value="SERINE/THREONINE-PROTEIN KINASE DOA-RELATED"/>
    <property type="match status" value="1"/>
</dbReference>
<keyword evidence="4 7" id="KW-0418">Kinase</keyword>
<evidence type="ECO:0000313" key="8">
    <source>
        <dbReference type="Proteomes" id="UP000504638"/>
    </source>
</evidence>
<dbReference type="Pfam" id="PF00069">
    <property type="entry name" value="Pkinase"/>
    <property type="match status" value="1"/>
</dbReference>
<dbReference type="InterPro" id="IPR000719">
    <property type="entry name" value="Prot_kinase_dom"/>
</dbReference>
<name>A0A6G1G8T9_9PEZI</name>
<accession>A0A6G1G8T9</accession>
<dbReference type="OrthoDB" id="5979581at2759"/>
<dbReference type="EMBL" id="ML975153">
    <property type="protein sequence ID" value="KAF1814487.1"/>
    <property type="molecule type" value="Genomic_DNA"/>
</dbReference>
<proteinExistence type="predicted"/>
<dbReference type="InterPro" id="IPR011009">
    <property type="entry name" value="Kinase-like_dom_sf"/>
</dbReference>
<dbReference type="Gene3D" id="3.30.200.20">
    <property type="entry name" value="Phosphorylase Kinase, domain 1"/>
    <property type="match status" value="1"/>
</dbReference>
<dbReference type="GO" id="GO:0004674">
    <property type="term" value="F:protein serine/threonine kinase activity"/>
    <property type="evidence" value="ECO:0007669"/>
    <property type="project" value="UniProtKB-KW"/>
</dbReference>
<keyword evidence="8" id="KW-1185">Reference proteome</keyword>
<dbReference type="GeneID" id="54423048"/>
<dbReference type="GO" id="GO:0043484">
    <property type="term" value="P:regulation of RNA splicing"/>
    <property type="evidence" value="ECO:0007669"/>
    <property type="project" value="TreeGrafter"/>
</dbReference>
<sequence length="361" mass="40975">MSNLQCILRARGIPSKICSSFLVKRVFERYQGARRQLTSLPSTKIYAGQQFEEETLPWYSPSQFYPVLGKLGYDTGFVAIRVCARNTDRSGRVHRELQFYHHVSSLGSQHCGQRLICGLFEMFEISGSSSQHLCLVHPSMHMIVQELQYKNQSHRLNQELLKWMFVHLLNALSFLHDEAKVVQADINPPNIMLTTDAEDPSPTNVIDNGQPALCGFGEARIEGSHRGLVVPELYRTPEVLFEMEWGASADIWNVAVSNRHLFAAVDENLESLATHHFAEMDRYLGLPSLEYIQISTITKSIFDERGSVFLHLSFDAAVSVLDSETKEQFPNFIGSMLKCLPEQRKQASELLKDPWMAVPSR</sequence>
<dbReference type="PANTHER" id="PTHR45646:SF11">
    <property type="entry name" value="SERINE_THREONINE-PROTEIN KINASE DOA"/>
    <property type="match status" value="1"/>
</dbReference>
<evidence type="ECO:0000256" key="4">
    <source>
        <dbReference type="ARBA" id="ARBA00022777"/>
    </source>
</evidence>
<dbReference type="AlphaFoldDB" id="A0A6G1G8T9"/>
<evidence type="ECO:0000256" key="3">
    <source>
        <dbReference type="ARBA" id="ARBA00022741"/>
    </source>
</evidence>
<evidence type="ECO:0000256" key="2">
    <source>
        <dbReference type="ARBA" id="ARBA00022679"/>
    </source>
</evidence>
<dbReference type="InterPro" id="IPR051175">
    <property type="entry name" value="CLK_kinases"/>
</dbReference>
<evidence type="ECO:0000256" key="1">
    <source>
        <dbReference type="ARBA" id="ARBA00022527"/>
    </source>
</evidence>
<evidence type="ECO:0000313" key="7">
    <source>
        <dbReference type="EMBL" id="KAF1814487.1"/>
    </source>
</evidence>
<keyword evidence="5" id="KW-0067">ATP-binding</keyword>
<organism evidence="7">
    <name type="scientific">Eremomyces bilateralis CBS 781.70</name>
    <dbReference type="NCBI Taxonomy" id="1392243"/>
    <lineage>
        <taxon>Eukaryota</taxon>
        <taxon>Fungi</taxon>
        <taxon>Dikarya</taxon>
        <taxon>Ascomycota</taxon>
        <taxon>Pezizomycotina</taxon>
        <taxon>Dothideomycetes</taxon>
        <taxon>Dothideomycetes incertae sedis</taxon>
        <taxon>Eremomycetales</taxon>
        <taxon>Eremomycetaceae</taxon>
        <taxon>Eremomyces</taxon>
    </lineage>
</organism>
<keyword evidence="2" id="KW-0808">Transferase</keyword>
<dbReference type="PROSITE" id="PS50011">
    <property type="entry name" value="PROTEIN_KINASE_DOM"/>
    <property type="match status" value="1"/>
</dbReference>
<reference evidence="9" key="3">
    <citation type="submission" date="2025-04" db="UniProtKB">
        <authorList>
            <consortium name="RefSeq"/>
        </authorList>
    </citation>
    <scope>IDENTIFICATION</scope>
    <source>
        <strain evidence="9">CBS 781.70</strain>
    </source>
</reference>
<keyword evidence="3" id="KW-0547">Nucleotide-binding</keyword>